<sequence length="99" mass="11202">MGRKENRYLANPLGSSPTIGDVVAMSLYPTTTTLFSLFCLKLVPSSCQMDLTSNNLKRCNKRTYMVRGFDAILVKLQIVYNYQKTNIFLVLGINIDFDP</sequence>
<dbReference type="AlphaFoldDB" id="A0AAU9N9X2"/>
<keyword evidence="2" id="KW-1185">Reference proteome</keyword>
<comment type="caution">
    <text evidence="1">The sequence shown here is derived from an EMBL/GenBank/DDBJ whole genome shotgun (WGS) entry which is preliminary data.</text>
</comment>
<accession>A0AAU9N9X2</accession>
<organism evidence="1 2">
    <name type="scientific">Lactuca virosa</name>
    <dbReference type="NCBI Taxonomy" id="75947"/>
    <lineage>
        <taxon>Eukaryota</taxon>
        <taxon>Viridiplantae</taxon>
        <taxon>Streptophyta</taxon>
        <taxon>Embryophyta</taxon>
        <taxon>Tracheophyta</taxon>
        <taxon>Spermatophyta</taxon>
        <taxon>Magnoliopsida</taxon>
        <taxon>eudicotyledons</taxon>
        <taxon>Gunneridae</taxon>
        <taxon>Pentapetalae</taxon>
        <taxon>asterids</taxon>
        <taxon>campanulids</taxon>
        <taxon>Asterales</taxon>
        <taxon>Asteraceae</taxon>
        <taxon>Cichorioideae</taxon>
        <taxon>Cichorieae</taxon>
        <taxon>Lactucinae</taxon>
        <taxon>Lactuca</taxon>
    </lineage>
</organism>
<gene>
    <name evidence="1" type="ORF">LVIROSA_LOCUS18133</name>
</gene>
<dbReference type="EMBL" id="CAKMRJ010003334">
    <property type="protein sequence ID" value="CAH1431415.1"/>
    <property type="molecule type" value="Genomic_DNA"/>
</dbReference>
<protein>
    <submittedName>
        <fullName evidence="1">Uncharacterized protein</fullName>
    </submittedName>
</protein>
<reference evidence="1 2" key="1">
    <citation type="submission" date="2022-01" db="EMBL/GenBank/DDBJ databases">
        <authorList>
            <person name="Xiong W."/>
            <person name="Schranz E."/>
        </authorList>
    </citation>
    <scope>NUCLEOTIDE SEQUENCE [LARGE SCALE GENOMIC DNA]</scope>
</reference>
<dbReference type="Proteomes" id="UP001157418">
    <property type="component" value="Unassembled WGS sequence"/>
</dbReference>
<proteinExistence type="predicted"/>
<evidence type="ECO:0000313" key="1">
    <source>
        <dbReference type="EMBL" id="CAH1431415.1"/>
    </source>
</evidence>
<name>A0AAU9N9X2_9ASTR</name>
<evidence type="ECO:0000313" key="2">
    <source>
        <dbReference type="Proteomes" id="UP001157418"/>
    </source>
</evidence>